<keyword evidence="2" id="KW-1185">Reference proteome</keyword>
<dbReference type="EMBL" id="JACMSC010000013">
    <property type="protein sequence ID" value="KAG6493662.1"/>
    <property type="molecule type" value="Genomic_DNA"/>
</dbReference>
<evidence type="ECO:0000313" key="2">
    <source>
        <dbReference type="Proteomes" id="UP000734854"/>
    </source>
</evidence>
<dbReference type="InterPro" id="IPR038925">
    <property type="entry name" value="At3g17800-like"/>
</dbReference>
<evidence type="ECO:0008006" key="3">
    <source>
        <dbReference type="Google" id="ProtNLM"/>
    </source>
</evidence>
<accession>A0A8J5G075</accession>
<reference evidence="1 2" key="1">
    <citation type="submission" date="2020-08" db="EMBL/GenBank/DDBJ databases">
        <title>Plant Genome Project.</title>
        <authorList>
            <person name="Zhang R.-G."/>
        </authorList>
    </citation>
    <scope>NUCLEOTIDE SEQUENCE [LARGE SCALE GENOMIC DNA]</scope>
    <source>
        <tissue evidence="1">Rhizome</tissue>
    </source>
</reference>
<gene>
    <name evidence="1" type="ORF">ZIOFF_048655</name>
</gene>
<sequence length="411" mass="46434">MEAAASLRSPQILYRTRRFGPRYSIFGAHRMGFLSFESKPHLGFKGHIPIQLSNYGPQRLGARRSIVRAASSSFMEDSSRIAPLQLESPVGQFLSQILVNHPHLLPAAVEQQLEQLQTNREAEMNKEEPAPSGADIVLYRRIAEVKANDRERTLEEILYTLVIQKFVEADVSLVPAISQSDPSGRVDQWSSQDEKLEKLHSSEAYEMIKNHLALILGQRLGDSNSVAPISKLKVGQVYAASVMYGYFLKRVDQRFQLEKSMKILPWGSEEEESAIKQAILDESRPSAPIELTHPEASSWSSSSFNHDGFGNGMKSRRLRSYVMSFDSDTLQRYATIRSTEAFNIIDKHNEALFGRPEIVFTPEGTIDSSKDELIKISFAGLRRLILEAVTFGSFLWDVESYVDSRYHFVTN</sequence>
<comment type="caution">
    <text evidence="1">The sequence shown here is derived from an EMBL/GenBank/DDBJ whole genome shotgun (WGS) entry which is preliminary data.</text>
</comment>
<protein>
    <recommendedName>
        <fullName evidence="3">UV-B-induced protein At3g17800, chloroplastic-like</fullName>
    </recommendedName>
</protein>
<dbReference type="PANTHER" id="PTHR31808">
    <property type="entry name" value="EXPRESSED PROTEIN"/>
    <property type="match status" value="1"/>
</dbReference>
<proteinExistence type="predicted"/>
<name>A0A8J5G075_ZINOF</name>
<dbReference type="AlphaFoldDB" id="A0A8J5G075"/>
<dbReference type="Proteomes" id="UP000734854">
    <property type="component" value="Unassembled WGS sequence"/>
</dbReference>
<organism evidence="1 2">
    <name type="scientific">Zingiber officinale</name>
    <name type="common">Ginger</name>
    <name type="synonym">Amomum zingiber</name>
    <dbReference type="NCBI Taxonomy" id="94328"/>
    <lineage>
        <taxon>Eukaryota</taxon>
        <taxon>Viridiplantae</taxon>
        <taxon>Streptophyta</taxon>
        <taxon>Embryophyta</taxon>
        <taxon>Tracheophyta</taxon>
        <taxon>Spermatophyta</taxon>
        <taxon>Magnoliopsida</taxon>
        <taxon>Liliopsida</taxon>
        <taxon>Zingiberales</taxon>
        <taxon>Zingiberaceae</taxon>
        <taxon>Zingiber</taxon>
    </lineage>
</organism>
<dbReference type="OrthoDB" id="25131at2759"/>
<dbReference type="Pfam" id="PF05542">
    <property type="entry name" value="DUF760"/>
    <property type="match status" value="1"/>
</dbReference>
<dbReference type="InterPro" id="IPR008479">
    <property type="entry name" value="DUF760"/>
</dbReference>
<evidence type="ECO:0000313" key="1">
    <source>
        <dbReference type="EMBL" id="KAG6493662.1"/>
    </source>
</evidence>
<dbReference type="PANTHER" id="PTHR31808:SF4">
    <property type="entry name" value="LIGASE, PUTATIVE (DUF760)-RELATED"/>
    <property type="match status" value="1"/>
</dbReference>